<sequence>MNRNLATQLPPWRQMASCFAVAVFALVLLCSITQAHAQPSPAGKVVINHLDHLVVASHNPALAVAETGSAEDEPLIDTPEHLARLLGAVLWSQSRCSVPAADHRTERAASLADFTTPPLRAPPIA</sequence>
<evidence type="ECO:0000256" key="1">
    <source>
        <dbReference type="SAM" id="SignalP"/>
    </source>
</evidence>
<protein>
    <submittedName>
        <fullName evidence="2">Uncharacterized protein</fullName>
    </submittedName>
</protein>
<dbReference type="AlphaFoldDB" id="A0A0P7ZK43"/>
<feature type="signal peptide" evidence="1">
    <location>
        <begin position="1"/>
        <end position="37"/>
    </location>
</feature>
<proteinExistence type="predicted"/>
<dbReference type="STRING" id="1305731.GCA_000934705_01600"/>
<evidence type="ECO:0000313" key="3">
    <source>
        <dbReference type="Proteomes" id="UP000050416"/>
    </source>
</evidence>
<accession>A0A0P7ZK43</accession>
<evidence type="ECO:0000313" key="2">
    <source>
        <dbReference type="EMBL" id="KPQ29712.1"/>
    </source>
</evidence>
<dbReference type="PATRIC" id="fig|1305731.5.peg.2234"/>
<gene>
    <name evidence="2" type="ORF">HLUCCX14_05795</name>
</gene>
<comment type="caution">
    <text evidence="2">The sequence shown here is derived from an EMBL/GenBank/DDBJ whole genome shotgun (WGS) entry which is preliminary data.</text>
</comment>
<dbReference type="OrthoDB" id="6368191at2"/>
<feature type="chain" id="PRO_5006147237" evidence="1">
    <location>
        <begin position="38"/>
        <end position="125"/>
    </location>
</feature>
<reference evidence="2 3" key="1">
    <citation type="submission" date="2015-09" db="EMBL/GenBank/DDBJ databases">
        <title>Identification and resolution of microdiversity through metagenomic sequencing of parallel consortia.</title>
        <authorList>
            <person name="Nelson W.C."/>
            <person name="Romine M.F."/>
            <person name="Lindemann S.R."/>
        </authorList>
    </citation>
    <scope>NUCLEOTIDE SEQUENCE [LARGE SCALE GENOMIC DNA]</scope>
    <source>
        <strain evidence="2">HL-55</strain>
    </source>
</reference>
<dbReference type="EMBL" id="LJZQ01000005">
    <property type="protein sequence ID" value="KPQ29712.1"/>
    <property type="molecule type" value="Genomic_DNA"/>
</dbReference>
<keyword evidence="1" id="KW-0732">Signal</keyword>
<organism evidence="2 3">
    <name type="scientific">Marinobacter excellens HL-55</name>
    <dbReference type="NCBI Taxonomy" id="1305731"/>
    <lineage>
        <taxon>Bacteria</taxon>
        <taxon>Pseudomonadati</taxon>
        <taxon>Pseudomonadota</taxon>
        <taxon>Gammaproteobacteria</taxon>
        <taxon>Pseudomonadales</taxon>
        <taxon>Marinobacteraceae</taxon>
        <taxon>Marinobacter</taxon>
    </lineage>
</organism>
<dbReference type="Proteomes" id="UP000050416">
    <property type="component" value="Unassembled WGS sequence"/>
</dbReference>
<name>A0A0P7ZK43_9GAMM</name>